<proteinExistence type="predicted"/>
<evidence type="ECO:0000259" key="1">
    <source>
        <dbReference type="Pfam" id="PF02747"/>
    </source>
</evidence>
<dbReference type="CDD" id="cd00577">
    <property type="entry name" value="PCNA"/>
    <property type="match status" value="1"/>
</dbReference>
<dbReference type="GO" id="GO:0006272">
    <property type="term" value="P:leading strand elongation"/>
    <property type="evidence" value="ECO:0007669"/>
    <property type="project" value="TreeGrafter"/>
</dbReference>
<evidence type="ECO:0000313" key="2">
    <source>
        <dbReference type="EMBL" id="GAI95000.1"/>
    </source>
</evidence>
<dbReference type="PANTHER" id="PTHR11352">
    <property type="entry name" value="PROLIFERATING CELL NUCLEAR ANTIGEN"/>
    <property type="match status" value="1"/>
</dbReference>
<reference evidence="2" key="1">
    <citation type="journal article" date="2014" name="Front. Microbiol.">
        <title>High frequency of phylogenetically diverse reductive dehalogenase-homologous genes in deep subseafloor sedimentary metagenomes.</title>
        <authorList>
            <person name="Kawai M."/>
            <person name="Futagami T."/>
            <person name="Toyoda A."/>
            <person name="Takaki Y."/>
            <person name="Nishi S."/>
            <person name="Hori S."/>
            <person name="Arai W."/>
            <person name="Tsubouchi T."/>
            <person name="Morono Y."/>
            <person name="Uchiyama I."/>
            <person name="Ito T."/>
            <person name="Fujiyama A."/>
            <person name="Inagaki F."/>
            <person name="Takami H."/>
        </authorList>
    </citation>
    <scope>NUCLEOTIDE SEQUENCE</scope>
    <source>
        <strain evidence="2">Expedition CK06-06</strain>
    </source>
</reference>
<dbReference type="InterPro" id="IPR000730">
    <property type="entry name" value="Pr_cel_nuc_antig"/>
</dbReference>
<organism evidence="2">
    <name type="scientific">marine sediment metagenome</name>
    <dbReference type="NCBI Taxonomy" id="412755"/>
    <lineage>
        <taxon>unclassified sequences</taxon>
        <taxon>metagenomes</taxon>
        <taxon>ecological metagenomes</taxon>
    </lineage>
</organism>
<dbReference type="EMBL" id="BARW01023377">
    <property type="protein sequence ID" value="GAI95000.1"/>
    <property type="molecule type" value="Genomic_DNA"/>
</dbReference>
<dbReference type="Gene3D" id="3.70.10.10">
    <property type="match status" value="1"/>
</dbReference>
<dbReference type="GO" id="GO:0006275">
    <property type="term" value="P:regulation of DNA replication"/>
    <property type="evidence" value="ECO:0007669"/>
    <property type="project" value="InterPro"/>
</dbReference>
<dbReference type="InterPro" id="IPR046938">
    <property type="entry name" value="DNA_clamp_sf"/>
</dbReference>
<dbReference type="Pfam" id="PF02747">
    <property type="entry name" value="PCNA_C"/>
    <property type="match status" value="1"/>
</dbReference>
<feature type="domain" description="Proliferating cell nuclear antigen PCNA C-terminal" evidence="1">
    <location>
        <begin position="76"/>
        <end position="190"/>
    </location>
</feature>
<accession>X1U5B0</accession>
<sequence length="194" mass="22234">FNEYRCDREPRIFIKIDEFLKFLDRVERDERVKISLDEERARLVIQCIRQGHSRRFTMPILEPLDEEVPQPKILFKSSARILTQSLRRAIRDADLVSEHVKIEVADDMLKTSAVGDIGSAFSDWERGADELLELKAEEDSGATFTLSYLRDIINSAGVSSEVATLELTTDMPIRMDFELPQGRLVYYLAPIIGA</sequence>
<dbReference type="GO" id="GO:0030337">
    <property type="term" value="F:DNA polymerase processivity factor activity"/>
    <property type="evidence" value="ECO:0007669"/>
    <property type="project" value="InterPro"/>
</dbReference>
<dbReference type="InterPro" id="IPR022649">
    <property type="entry name" value="Pr_cel_nuc_antig_C"/>
</dbReference>
<dbReference type="SUPFAM" id="SSF55979">
    <property type="entry name" value="DNA clamp"/>
    <property type="match status" value="2"/>
</dbReference>
<gene>
    <name evidence="2" type="ORF">S12H4_38791</name>
</gene>
<dbReference type="AlphaFoldDB" id="X1U5B0"/>
<feature type="non-terminal residue" evidence="2">
    <location>
        <position position="1"/>
    </location>
</feature>
<dbReference type="PANTHER" id="PTHR11352:SF0">
    <property type="entry name" value="PROLIFERATING CELL NUCLEAR ANTIGEN"/>
    <property type="match status" value="1"/>
</dbReference>
<name>X1U5B0_9ZZZZ</name>
<dbReference type="GO" id="GO:0003677">
    <property type="term" value="F:DNA binding"/>
    <property type="evidence" value="ECO:0007669"/>
    <property type="project" value="InterPro"/>
</dbReference>
<comment type="caution">
    <text evidence="2">The sequence shown here is derived from an EMBL/GenBank/DDBJ whole genome shotgun (WGS) entry which is preliminary data.</text>
</comment>
<protein>
    <recommendedName>
        <fullName evidence="1">Proliferating cell nuclear antigen PCNA C-terminal domain-containing protein</fullName>
    </recommendedName>
</protein>